<dbReference type="InterPro" id="IPR032818">
    <property type="entry name" value="DedA-like"/>
</dbReference>
<dbReference type="RefSeq" id="WP_242846756.1">
    <property type="nucleotide sequence ID" value="NZ_LHUR01000022.1"/>
</dbReference>
<evidence type="ECO:0000313" key="10">
    <source>
        <dbReference type="Proteomes" id="UP000037043"/>
    </source>
</evidence>
<feature type="transmembrane region" description="Helical" evidence="7">
    <location>
        <begin position="28"/>
        <end position="50"/>
    </location>
</feature>
<name>A0A0L6Z9T5_9CLOT</name>
<dbReference type="Proteomes" id="UP000037043">
    <property type="component" value="Unassembled WGS sequence"/>
</dbReference>
<keyword evidence="10" id="KW-1185">Reference proteome</keyword>
<comment type="caution">
    <text evidence="9">The sequence shown here is derived from an EMBL/GenBank/DDBJ whole genome shotgun (WGS) entry which is preliminary data.</text>
</comment>
<keyword evidence="5 7" id="KW-1133">Transmembrane helix</keyword>
<dbReference type="GO" id="GO:0005886">
    <property type="term" value="C:plasma membrane"/>
    <property type="evidence" value="ECO:0007669"/>
    <property type="project" value="UniProtKB-SubCell"/>
</dbReference>
<dbReference type="PANTHER" id="PTHR30353:SF0">
    <property type="entry name" value="TRANSMEMBRANE PROTEIN"/>
    <property type="match status" value="1"/>
</dbReference>
<evidence type="ECO:0000256" key="4">
    <source>
        <dbReference type="ARBA" id="ARBA00022692"/>
    </source>
</evidence>
<accession>A0A0L6Z9T5</accession>
<evidence type="ECO:0000313" key="9">
    <source>
        <dbReference type="EMBL" id="KOA19729.1"/>
    </source>
</evidence>
<dbReference type="STRING" id="36844.SAMN04488501_102176"/>
<feature type="transmembrane region" description="Helical" evidence="7">
    <location>
        <begin position="70"/>
        <end position="92"/>
    </location>
</feature>
<evidence type="ECO:0000256" key="3">
    <source>
        <dbReference type="ARBA" id="ARBA00022475"/>
    </source>
</evidence>
<reference evidence="10" key="1">
    <citation type="submission" date="2015-08" db="EMBL/GenBank/DDBJ databases">
        <title>Genome sequence of the strict anaerobe Clostridium homopropionicum LuHBu1 (DSM 5847T).</title>
        <authorList>
            <person name="Poehlein A."/>
            <person name="Beck M."/>
            <person name="Schiel-Bengelsdorf B."/>
            <person name="Bengelsdorf F.R."/>
            <person name="Daniel R."/>
            <person name="Duerre P."/>
        </authorList>
    </citation>
    <scope>NUCLEOTIDE SEQUENCE [LARGE SCALE GENOMIC DNA]</scope>
    <source>
        <strain evidence="10">DSM 5847</strain>
    </source>
</reference>
<keyword evidence="6 7" id="KW-0472">Membrane</keyword>
<comment type="subcellular location">
    <subcellularLocation>
        <location evidence="1 7">Cell membrane</location>
        <topology evidence="1 7">Multi-pass membrane protein</topology>
    </subcellularLocation>
</comment>
<feature type="transmembrane region" description="Helical" evidence="7">
    <location>
        <begin position="187"/>
        <end position="207"/>
    </location>
</feature>
<dbReference type="PATRIC" id="fig|1121318.3.peg.1835"/>
<gene>
    <name evidence="9" type="primary">yqjA</name>
    <name evidence="9" type="ORF">CLHOM_18180</name>
</gene>
<organism evidence="9 10">
    <name type="scientific">Clostridium homopropionicum DSM 5847</name>
    <dbReference type="NCBI Taxonomy" id="1121318"/>
    <lineage>
        <taxon>Bacteria</taxon>
        <taxon>Bacillati</taxon>
        <taxon>Bacillota</taxon>
        <taxon>Clostridia</taxon>
        <taxon>Eubacteriales</taxon>
        <taxon>Clostridiaceae</taxon>
        <taxon>Clostridium</taxon>
    </lineage>
</organism>
<dbReference type="PANTHER" id="PTHR30353">
    <property type="entry name" value="INNER MEMBRANE PROTEIN DEDA-RELATED"/>
    <property type="match status" value="1"/>
</dbReference>
<feature type="domain" description="VTT" evidence="8">
    <location>
        <begin position="50"/>
        <end position="175"/>
    </location>
</feature>
<sequence length="217" mass="24623">MLLDFGHLMSFMVNLDKYLYTIVNQNTFLAYLIVFLIVFSEVGLIIMTFLPGDSLIFVTGALTYLGLLNLPLVFIMLCSAVVLGDSVCYSIGKYFGKRIMKKEKNRFFKKEYIKEAHEFYEKHGKVAIIMGRFIPVVRSFVAFVAGIGSMSFYRLILYSAIGGILRVSVYLFGGYYFGSFQFVRRNLVFAIMLVSIFAMLPAVVGIIKQGAKKYNNN</sequence>
<evidence type="ECO:0000256" key="5">
    <source>
        <dbReference type="ARBA" id="ARBA00022989"/>
    </source>
</evidence>
<feature type="transmembrane region" description="Helical" evidence="7">
    <location>
        <begin position="155"/>
        <end position="175"/>
    </location>
</feature>
<keyword evidence="4 7" id="KW-0812">Transmembrane</keyword>
<dbReference type="Pfam" id="PF09335">
    <property type="entry name" value="VTT_dom"/>
    <property type="match status" value="1"/>
</dbReference>
<dbReference type="EMBL" id="LHUR01000022">
    <property type="protein sequence ID" value="KOA19729.1"/>
    <property type="molecule type" value="Genomic_DNA"/>
</dbReference>
<proteinExistence type="inferred from homology"/>
<dbReference type="AlphaFoldDB" id="A0A0L6Z9T5"/>
<evidence type="ECO:0000256" key="7">
    <source>
        <dbReference type="RuleBase" id="RU367016"/>
    </source>
</evidence>
<evidence type="ECO:0000259" key="8">
    <source>
        <dbReference type="Pfam" id="PF09335"/>
    </source>
</evidence>
<protein>
    <submittedName>
        <fullName evidence="9">Inner membrane protein YqjA</fullName>
    </submittedName>
</protein>
<evidence type="ECO:0000256" key="2">
    <source>
        <dbReference type="ARBA" id="ARBA00010792"/>
    </source>
</evidence>
<evidence type="ECO:0000256" key="6">
    <source>
        <dbReference type="ARBA" id="ARBA00023136"/>
    </source>
</evidence>
<comment type="similarity">
    <text evidence="2 7">Belongs to the DedA family.</text>
</comment>
<evidence type="ECO:0000256" key="1">
    <source>
        <dbReference type="ARBA" id="ARBA00004651"/>
    </source>
</evidence>
<dbReference type="InterPro" id="IPR032816">
    <property type="entry name" value="VTT_dom"/>
</dbReference>
<keyword evidence="3 7" id="KW-1003">Cell membrane</keyword>